<sequence>MKKIKINVRRIKERASATHERIQGKFSAMHERIRGRVSAKRELNEATTSEVPASEVPHESDAHAAPEVTDLEIPNEADQAMDAASGFPVSGVPHESDQAVDVVPTSKRIPHAYSDTPLYYIAHTADDAIKERLWLQFGQKWESFENRFLADMEKFPPAVTEDRRSPCPFAWLPLEVRAKIWKYAFDDGKEAIFLTKNGMAPKIPTCMRFVSFNWMSEAWFAYVNAISNRTLVVMDFPSHAYLEQPCPIFGALVTVRLREIKIALGDNDPEKANKRTWQFIKFIVKLRNRGFLTVRTLVIELRKNWASSHFNELDLAELLTCGVFTEIERIRIHGTITNERLERFLERARQIAQASF</sequence>
<organism evidence="2 3">
    <name type="scientific">Penicillium egyptiacum</name>
    <dbReference type="NCBI Taxonomy" id="1303716"/>
    <lineage>
        <taxon>Eukaryota</taxon>
        <taxon>Fungi</taxon>
        <taxon>Dikarya</taxon>
        <taxon>Ascomycota</taxon>
        <taxon>Pezizomycotina</taxon>
        <taxon>Eurotiomycetes</taxon>
        <taxon>Eurotiomycetidae</taxon>
        <taxon>Eurotiales</taxon>
        <taxon>Aspergillaceae</taxon>
        <taxon>Penicillium</taxon>
    </lineage>
</organism>
<dbReference type="OrthoDB" id="4479239at2759"/>
<feature type="region of interest" description="Disordered" evidence="1">
    <location>
        <begin position="37"/>
        <end position="62"/>
    </location>
</feature>
<accession>A0A9W4KD71</accession>
<gene>
    <name evidence="2" type="ORF">PEGY_LOCUS4417</name>
</gene>
<name>A0A9W4KD71_9EURO</name>
<dbReference type="EMBL" id="CAJVRC010000859">
    <property type="protein sequence ID" value="CAG8896544.1"/>
    <property type="molecule type" value="Genomic_DNA"/>
</dbReference>
<evidence type="ECO:0000313" key="3">
    <source>
        <dbReference type="Proteomes" id="UP001154252"/>
    </source>
</evidence>
<proteinExistence type="predicted"/>
<keyword evidence="3" id="KW-1185">Reference proteome</keyword>
<reference evidence="2" key="1">
    <citation type="submission" date="2021-07" db="EMBL/GenBank/DDBJ databases">
        <authorList>
            <person name="Branca A.L. A."/>
        </authorList>
    </citation>
    <scope>NUCLEOTIDE SEQUENCE</scope>
</reference>
<evidence type="ECO:0000256" key="1">
    <source>
        <dbReference type="SAM" id="MobiDB-lite"/>
    </source>
</evidence>
<protein>
    <submittedName>
        <fullName evidence="2">Uncharacterized protein</fullName>
    </submittedName>
</protein>
<dbReference type="Proteomes" id="UP001154252">
    <property type="component" value="Unassembled WGS sequence"/>
</dbReference>
<dbReference type="AlphaFoldDB" id="A0A9W4KD71"/>
<comment type="caution">
    <text evidence="2">The sequence shown here is derived from an EMBL/GenBank/DDBJ whole genome shotgun (WGS) entry which is preliminary data.</text>
</comment>
<evidence type="ECO:0000313" key="2">
    <source>
        <dbReference type="EMBL" id="CAG8896544.1"/>
    </source>
</evidence>